<evidence type="ECO:0000256" key="2">
    <source>
        <dbReference type="SAM" id="MobiDB-lite"/>
    </source>
</evidence>
<keyword evidence="3" id="KW-0732">Signal</keyword>
<dbReference type="InterPro" id="IPR000219">
    <property type="entry name" value="DH_dom"/>
</dbReference>
<evidence type="ECO:0000256" key="1">
    <source>
        <dbReference type="ARBA" id="ARBA00022658"/>
    </source>
</evidence>
<proteinExistence type="predicted"/>
<dbReference type="GO" id="GO:0005085">
    <property type="term" value="F:guanyl-nucleotide exchange factor activity"/>
    <property type="evidence" value="ECO:0007669"/>
    <property type="project" value="UniProtKB-KW"/>
</dbReference>
<dbReference type="AlphaFoldDB" id="A0A7D9DTA7"/>
<dbReference type="GO" id="GO:0030036">
    <property type="term" value="P:actin cytoskeleton organization"/>
    <property type="evidence" value="ECO:0007669"/>
    <property type="project" value="TreeGrafter"/>
</dbReference>
<evidence type="ECO:0000313" key="4">
    <source>
        <dbReference type="EMBL" id="CAB3992241.1"/>
    </source>
</evidence>
<dbReference type="InterPro" id="IPR035899">
    <property type="entry name" value="DBL_dom_sf"/>
</dbReference>
<gene>
    <name evidence="4" type="ORF">PACLA_8A068391</name>
</gene>
<keyword evidence="1" id="KW-0344">Guanine-nucleotide releasing factor</keyword>
<dbReference type="SMART" id="SM00325">
    <property type="entry name" value="RhoGEF"/>
    <property type="match status" value="1"/>
</dbReference>
<dbReference type="PANTHER" id="PTHR12877">
    <property type="entry name" value="RHO GUANINE NUCLEOTIDE EXCHANGE FACTOR"/>
    <property type="match status" value="1"/>
</dbReference>
<dbReference type="PANTHER" id="PTHR12877:SF7">
    <property type="entry name" value="RHO GUANINE NUCLEOTIDE EXCHANGE FACTOR 10-LIKE PROTEIN"/>
    <property type="match status" value="1"/>
</dbReference>
<dbReference type="GO" id="GO:0051496">
    <property type="term" value="P:positive regulation of stress fiber assembly"/>
    <property type="evidence" value="ECO:0007669"/>
    <property type="project" value="TreeGrafter"/>
</dbReference>
<dbReference type="Pfam" id="PF00621">
    <property type="entry name" value="RhoGEF"/>
    <property type="match status" value="1"/>
</dbReference>
<organism evidence="4 5">
    <name type="scientific">Paramuricea clavata</name>
    <name type="common">Red gorgonian</name>
    <name type="synonym">Violescent sea-whip</name>
    <dbReference type="NCBI Taxonomy" id="317549"/>
    <lineage>
        <taxon>Eukaryota</taxon>
        <taxon>Metazoa</taxon>
        <taxon>Cnidaria</taxon>
        <taxon>Anthozoa</taxon>
        <taxon>Octocorallia</taxon>
        <taxon>Malacalcyonacea</taxon>
        <taxon>Plexauridae</taxon>
        <taxon>Paramuricea</taxon>
    </lineage>
</organism>
<evidence type="ECO:0000256" key="3">
    <source>
        <dbReference type="SAM" id="SignalP"/>
    </source>
</evidence>
<dbReference type="Gene3D" id="1.20.900.10">
    <property type="entry name" value="Dbl homology (DH) domain"/>
    <property type="match status" value="1"/>
</dbReference>
<keyword evidence="5" id="KW-1185">Reference proteome</keyword>
<dbReference type="SUPFAM" id="SSF48065">
    <property type="entry name" value="DBL homology domain (DH-domain)"/>
    <property type="match status" value="1"/>
</dbReference>
<feature type="compositionally biased region" description="Basic and acidic residues" evidence="2">
    <location>
        <begin position="95"/>
        <end position="108"/>
    </location>
</feature>
<comment type="caution">
    <text evidence="4">The sequence shown here is derived from an EMBL/GenBank/DDBJ whole genome shotgun (WGS) entry which is preliminary data.</text>
</comment>
<feature type="region of interest" description="Disordered" evidence="2">
    <location>
        <begin position="90"/>
        <end position="110"/>
    </location>
</feature>
<feature type="signal peptide" evidence="3">
    <location>
        <begin position="1"/>
        <end position="22"/>
    </location>
</feature>
<protein>
    <submittedName>
        <fullName evidence="4">Rho guanine nucleotide exchange factor 10-like</fullName>
    </submittedName>
</protein>
<accession>A0A7D9DTA7</accession>
<dbReference type="InterPro" id="IPR039919">
    <property type="entry name" value="ARHGEF10/ARHGEF17"/>
</dbReference>
<dbReference type="EMBL" id="CACRXK020002008">
    <property type="protein sequence ID" value="CAB3992241.1"/>
    <property type="molecule type" value="Genomic_DNA"/>
</dbReference>
<dbReference type="PROSITE" id="PS50010">
    <property type="entry name" value="DH_2"/>
    <property type="match status" value="1"/>
</dbReference>
<dbReference type="OrthoDB" id="5969286at2759"/>
<reference evidence="4" key="1">
    <citation type="submission" date="2020-04" db="EMBL/GenBank/DDBJ databases">
        <authorList>
            <person name="Alioto T."/>
            <person name="Alioto T."/>
            <person name="Gomez Garrido J."/>
        </authorList>
    </citation>
    <scope>NUCLEOTIDE SEQUENCE</scope>
    <source>
        <strain evidence="4">A484AB</strain>
    </source>
</reference>
<sequence length="368" mass="42376">MKTNQHIKKLVWVIVFRVRTEALLFSSGIKPENAFPPDEMSSRPEIIRYHESRLFDLWLKISSWPPGGPGGGFEISQAIGRYLAKGGNRLKTRNKRDDRDNSHDREIGNKNSVNVRTRVNLIVHHAIMSKIPNIHGLLNDLKLLFYAKSSLKHLFYRLTNIEQELRDRKLSEDENLDVMFCSLQSILQSHEMFSMVLAARMNEWTVEGRLGDIICASFSKSTTTMAYTDFVNNFLEAIDTFRAVCKNNSVFSQYVQAKINVVKPKTTFHDLMLKPFERFPEFIILVQDLLEVTPVSHVDRVPLQLALTQLECLAELINSRRKEGEMKSQLKYLDTQISQLNKPLSSSGRVFIRQDDMIHCVSFTNLSI</sequence>
<evidence type="ECO:0000313" key="5">
    <source>
        <dbReference type="Proteomes" id="UP001152795"/>
    </source>
</evidence>
<name>A0A7D9DTA7_PARCT</name>
<dbReference type="Proteomes" id="UP001152795">
    <property type="component" value="Unassembled WGS sequence"/>
</dbReference>
<feature type="chain" id="PRO_5044017276" evidence="3">
    <location>
        <begin position="23"/>
        <end position="368"/>
    </location>
</feature>